<accession>A0AAN7KB60</accession>
<evidence type="ECO:0000313" key="3">
    <source>
        <dbReference type="EMBL" id="KAK4761624.1"/>
    </source>
</evidence>
<evidence type="ECO:0000313" key="4">
    <source>
        <dbReference type="Proteomes" id="UP001345219"/>
    </source>
</evidence>
<name>A0AAN7KB60_9MYRT</name>
<feature type="chain" id="PRO_5043034797" evidence="2">
    <location>
        <begin position="19"/>
        <end position="131"/>
    </location>
</feature>
<keyword evidence="2" id="KW-0732">Signal</keyword>
<feature type="signal peptide" evidence="2">
    <location>
        <begin position="1"/>
        <end position="18"/>
    </location>
</feature>
<dbReference type="AlphaFoldDB" id="A0AAN7KB60"/>
<feature type="compositionally biased region" description="Polar residues" evidence="1">
    <location>
        <begin position="99"/>
        <end position="110"/>
    </location>
</feature>
<evidence type="ECO:0000256" key="2">
    <source>
        <dbReference type="SAM" id="SignalP"/>
    </source>
</evidence>
<feature type="compositionally biased region" description="Low complexity" evidence="1">
    <location>
        <begin position="118"/>
        <end position="131"/>
    </location>
</feature>
<gene>
    <name evidence="3" type="ORF">SAY87_029508</name>
</gene>
<dbReference type="EMBL" id="JAXIOK010000009">
    <property type="protein sequence ID" value="KAK4761624.1"/>
    <property type="molecule type" value="Genomic_DNA"/>
</dbReference>
<feature type="compositionally biased region" description="Low complexity" evidence="1">
    <location>
        <begin position="46"/>
        <end position="57"/>
    </location>
</feature>
<evidence type="ECO:0000256" key="1">
    <source>
        <dbReference type="SAM" id="MobiDB-lite"/>
    </source>
</evidence>
<keyword evidence="4" id="KW-1185">Reference proteome</keyword>
<reference evidence="3 4" key="1">
    <citation type="journal article" date="2023" name="Hortic Res">
        <title>Pangenome of water caltrop reveals structural variations and asymmetric subgenome divergence after allopolyploidization.</title>
        <authorList>
            <person name="Zhang X."/>
            <person name="Chen Y."/>
            <person name="Wang L."/>
            <person name="Yuan Y."/>
            <person name="Fang M."/>
            <person name="Shi L."/>
            <person name="Lu R."/>
            <person name="Comes H.P."/>
            <person name="Ma Y."/>
            <person name="Chen Y."/>
            <person name="Huang G."/>
            <person name="Zhou Y."/>
            <person name="Zheng Z."/>
            <person name="Qiu Y."/>
        </authorList>
    </citation>
    <scope>NUCLEOTIDE SEQUENCE [LARGE SCALE GENOMIC DNA]</scope>
    <source>
        <tissue evidence="3">Roots</tissue>
    </source>
</reference>
<organism evidence="3 4">
    <name type="scientific">Trapa incisa</name>
    <dbReference type="NCBI Taxonomy" id="236973"/>
    <lineage>
        <taxon>Eukaryota</taxon>
        <taxon>Viridiplantae</taxon>
        <taxon>Streptophyta</taxon>
        <taxon>Embryophyta</taxon>
        <taxon>Tracheophyta</taxon>
        <taxon>Spermatophyta</taxon>
        <taxon>Magnoliopsida</taxon>
        <taxon>eudicotyledons</taxon>
        <taxon>Gunneridae</taxon>
        <taxon>Pentapetalae</taxon>
        <taxon>rosids</taxon>
        <taxon>malvids</taxon>
        <taxon>Myrtales</taxon>
        <taxon>Lythraceae</taxon>
        <taxon>Trapa</taxon>
    </lineage>
</organism>
<feature type="region of interest" description="Disordered" evidence="1">
    <location>
        <begin position="27"/>
        <end position="131"/>
    </location>
</feature>
<comment type="caution">
    <text evidence="3">The sequence shown here is derived from an EMBL/GenBank/DDBJ whole genome shotgun (WGS) entry which is preliminary data.</text>
</comment>
<protein>
    <submittedName>
        <fullName evidence="3">Uncharacterized protein</fullName>
    </submittedName>
</protein>
<dbReference type="Proteomes" id="UP001345219">
    <property type="component" value="Chromosome 23"/>
</dbReference>
<sequence>MGITLVNVALSQWSLSLSETWSVWPGSRWQESQGSCMEGGRDKQCSTTSDISQVSSSEDQKLNTSHNRASKERASNQIRGAKKAPHSPDGDISCISGLHMSNTVVNNCSNDDGKKNNDSGSSVSVNSFPSS</sequence>
<proteinExistence type="predicted"/>